<feature type="compositionally biased region" description="Basic and acidic residues" evidence="1">
    <location>
        <begin position="53"/>
        <end position="64"/>
    </location>
</feature>
<gene>
    <name evidence="2" type="ORF">SISNIDRAFT_57918</name>
</gene>
<name>A0A164VEI7_9AGAM</name>
<evidence type="ECO:0000313" key="2">
    <source>
        <dbReference type="EMBL" id="KZS94085.1"/>
    </source>
</evidence>
<evidence type="ECO:0000256" key="1">
    <source>
        <dbReference type="SAM" id="MobiDB-lite"/>
    </source>
</evidence>
<keyword evidence="3" id="KW-1185">Reference proteome</keyword>
<proteinExistence type="predicted"/>
<feature type="region of interest" description="Disordered" evidence="1">
    <location>
        <begin position="1"/>
        <end position="91"/>
    </location>
</feature>
<dbReference type="EMBL" id="KV419405">
    <property type="protein sequence ID" value="KZS94085.1"/>
    <property type="molecule type" value="Genomic_DNA"/>
</dbReference>
<dbReference type="Proteomes" id="UP000076722">
    <property type="component" value="Unassembled WGS sequence"/>
</dbReference>
<feature type="compositionally biased region" description="Basic residues" evidence="1">
    <location>
        <begin position="30"/>
        <end position="44"/>
    </location>
</feature>
<organism evidence="2 3">
    <name type="scientific">Sistotremastrum niveocremeum HHB9708</name>
    <dbReference type="NCBI Taxonomy" id="1314777"/>
    <lineage>
        <taxon>Eukaryota</taxon>
        <taxon>Fungi</taxon>
        <taxon>Dikarya</taxon>
        <taxon>Basidiomycota</taxon>
        <taxon>Agaricomycotina</taxon>
        <taxon>Agaricomycetes</taxon>
        <taxon>Sistotremastrales</taxon>
        <taxon>Sistotremastraceae</taxon>
        <taxon>Sertulicium</taxon>
        <taxon>Sertulicium niveocremeum</taxon>
    </lineage>
</organism>
<accession>A0A164VEI7</accession>
<sequence>MRDYTAGNVIIQEVEVKSKKSKNDKEGAHKKPPGRPKGSGKHQKAAALAAAKAQKEKQSAKEGDGTGEIGDDKDNEDGSETKVANTVTGRHQAFFQGLEERIIANHEEYEGRPDDWRT</sequence>
<evidence type="ECO:0000313" key="3">
    <source>
        <dbReference type="Proteomes" id="UP000076722"/>
    </source>
</evidence>
<feature type="compositionally biased region" description="Acidic residues" evidence="1">
    <location>
        <begin position="69"/>
        <end position="78"/>
    </location>
</feature>
<reference evidence="2 3" key="1">
    <citation type="journal article" date="2016" name="Mol. Biol. Evol.">
        <title>Comparative Genomics of Early-Diverging Mushroom-Forming Fungi Provides Insights into the Origins of Lignocellulose Decay Capabilities.</title>
        <authorList>
            <person name="Nagy L.G."/>
            <person name="Riley R."/>
            <person name="Tritt A."/>
            <person name="Adam C."/>
            <person name="Daum C."/>
            <person name="Floudas D."/>
            <person name="Sun H."/>
            <person name="Yadav J.S."/>
            <person name="Pangilinan J."/>
            <person name="Larsson K.H."/>
            <person name="Matsuura K."/>
            <person name="Barry K."/>
            <person name="Labutti K."/>
            <person name="Kuo R."/>
            <person name="Ohm R.A."/>
            <person name="Bhattacharya S.S."/>
            <person name="Shirouzu T."/>
            <person name="Yoshinaga Y."/>
            <person name="Martin F.M."/>
            <person name="Grigoriev I.V."/>
            <person name="Hibbett D.S."/>
        </authorList>
    </citation>
    <scope>NUCLEOTIDE SEQUENCE [LARGE SCALE GENOMIC DNA]</scope>
    <source>
        <strain evidence="2 3">HHB9708</strain>
    </source>
</reference>
<dbReference type="AlphaFoldDB" id="A0A164VEI7"/>
<protein>
    <submittedName>
        <fullName evidence="2">Uncharacterized protein</fullName>
    </submittedName>
</protein>
<feature type="compositionally biased region" description="Basic and acidic residues" evidence="1">
    <location>
        <begin position="14"/>
        <end position="29"/>
    </location>
</feature>